<gene>
    <name evidence="4" type="ORF">TbrSNM41_11770</name>
</gene>
<evidence type="ECO:0000313" key="4">
    <source>
        <dbReference type="EMBL" id="BDG16443.1"/>
    </source>
</evidence>
<dbReference type="InterPro" id="IPR028098">
    <property type="entry name" value="Glyco_trans_4-like_N"/>
</dbReference>
<dbReference type="SUPFAM" id="SSF53756">
    <property type="entry name" value="UDP-Glycosyltransferase/glycogen phosphorylase"/>
    <property type="match status" value="1"/>
</dbReference>
<dbReference type="PANTHER" id="PTHR46401:SF2">
    <property type="entry name" value="GLYCOSYLTRANSFERASE WBBK-RELATED"/>
    <property type="match status" value="1"/>
</dbReference>
<dbReference type="Pfam" id="PF13439">
    <property type="entry name" value="Glyco_transf_4"/>
    <property type="match status" value="1"/>
</dbReference>
<evidence type="ECO:0000256" key="1">
    <source>
        <dbReference type="ARBA" id="ARBA00022679"/>
    </source>
</evidence>
<sequence>MLNVAFLTDAPRVAGSEIWLLETLPHLPNYGVRPVVYLPQNPRLAFLIQALNERGVPTQTYTHPKQLVTLTQKAHVRVVQAWFPSTYALLAHLPRPRSVFLHDQLEYHYPLGLKHMYRFVYQITKARRVAAADGIFVGTHWAAQYVRRHFGLEARVVPVGVDPKRFHPPTPEERASLRKKLGLTRFTVLTPARFTIEKNQLSIVLAARHVEADFLLIGEGTWMYPLRWLAQALRRPNVRFLGRRNDVAEFYKAADAVLFPTLADNPGLVILEGMASGLPVIASAHPPQKEVLSPNEGLLINPSPRAIVEAIRWLMTHPQEAERLGKNGRERILRERTNALSAWTLAQELEKLTLEFS</sequence>
<accession>A0ABM7XJE9</accession>
<keyword evidence="5" id="KW-1185">Reference proteome</keyword>
<organism evidence="4 5">
    <name type="scientific">Thermus brockianus</name>
    <dbReference type="NCBI Taxonomy" id="56956"/>
    <lineage>
        <taxon>Bacteria</taxon>
        <taxon>Thermotogati</taxon>
        <taxon>Deinococcota</taxon>
        <taxon>Deinococci</taxon>
        <taxon>Thermales</taxon>
        <taxon>Thermaceae</taxon>
        <taxon>Thermus</taxon>
    </lineage>
</organism>
<dbReference type="InterPro" id="IPR001296">
    <property type="entry name" value="Glyco_trans_1"/>
</dbReference>
<feature type="domain" description="Glycosyl transferase family 1" evidence="2">
    <location>
        <begin position="178"/>
        <end position="331"/>
    </location>
</feature>
<protein>
    <submittedName>
        <fullName evidence="4">LPS biosynthesis protein</fullName>
    </submittedName>
</protein>
<dbReference type="EMBL" id="AP025593">
    <property type="protein sequence ID" value="BDG16443.1"/>
    <property type="molecule type" value="Genomic_DNA"/>
</dbReference>
<proteinExistence type="predicted"/>
<dbReference type="RefSeq" id="WP_244361949.1">
    <property type="nucleotide sequence ID" value="NZ_AP025593.1"/>
</dbReference>
<reference evidence="4 5" key="1">
    <citation type="journal article" date="2022" name="Microbiol. Resour. Announc.">
        <title>Complete Genome Sequences of Thermus Strains Isolated from Senami Hot Spring in Japan.</title>
        <authorList>
            <person name="Miyazaki K."/>
        </authorList>
    </citation>
    <scope>NUCLEOTIDE SEQUENCE [LARGE SCALE GENOMIC DNA]</scope>
    <source>
        <strain evidence="4 5">SNM4-1</strain>
    </source>
</reference>
<dbReference type="CDD" id="cd03801">
    <property type="entry name" value="GT4_PimA-like"/>
    <property type="match status" value="1"/>
</dbReference>
<evidence type="ECO:0000259" key="2">
    <source>
        <dbReference type="Pfam" id="PF00534"/>
    </source>
</evidence>
<dbReference type="PANTHER" id="PTHR46401">
    <property type="entry name" value="GLYCOSYLTRANSFERASE WBBK-RELATED"/>
    <property type="match status" value="1"/>
</dbReference>
<evidence type="ECO:0000259" key="3">
    <source>
        <dbReference type="Pfam" id="PF13439"/>
    </source>
</evidence>
<dbReference type="Pfam" id="PF00534">
    <property type="entry name" value="Glycos_transf_1"/>
    <property type="match status" value="1"/>
</dbReference>
<keyword evidence="1" id="KW-0808">Transferase</keyword>
<feature type="domain" description="Glycosyltransferase subfamily 4-like N-terminal" evidence="3">
    <location>
        <begin position="15"/>
        <end position="165"/>
    </location>
</feature>
<name>A0ABM7XJE9_THEBO</name>
<dbReference type="Gene3D" id="3.40.50.2000">
    <property type="entry name" value="Glycogen Phosphorylase B"/>
    <property type="match status" value="2"/>
</dbReference>
<dbReference type="Proteomes" id="UP000831120">
    <property type="component" value="Chromosome"/>
</dbReference>
<evidence type="ECO:0000313" key="5">
    <source>
        <dbReference type="Proteomes" id="UP000831120"/>
    </source>
</evidence>